<dbReference type="AlphaFoldDB" id="A0A6L2J4P8"/>
<evidence type="ECO:0000313" key="2">
    <source>
        <dbReference type="EMBL" id="GEU31821.1"/>
    </source>
</evidence>
<sequence>MEIILGSTSNSTVLIIADIIEKYESVPKRLEDEYHVIKDDTLLRKRKGKQVTGETSSLRKSLKIAIKQQKPVSTAPPPPSDDQERDDIHEATLLSLALHQTTKIAKEQENMAVPRSHKENLVEVDDDDEEEANKDDNKDDDDDDNNDDDNNDDDHHDDQSLIRNRRMGSSKIRTEKTQTPIPSPPRSPRKDLFSDKDIGQELTVSVSPTLATSSQDHSKPTSRKSIFFQEDAWLEDTIIDEDEVILEDETPEVIEGFQNLGLESYQIKINLTTPTLILPGIEECDPYYIVDKPTTGLIHFYKKNEKRVLDLIDIPKFCNATLERVLKEVKLKIFETEFLKKAPLLGELDLDIMKACER</sequence>
<feature type="region of interest" description="Disordered" evidence="1">
    <location>
        <begin position="45"/>
        <end position="85"/>
    </location>
</feature>
<proteinExistence type="predicted"/>
<dbReference type="EMBL" id="BKCJ010000289">
    <property type="protein sequence ID" value="GEU31821.1"/>
    <property type="molecule type" value="Genomic_DNA"/>
</dbReference>
<organism evidence="2">
    <name type="scientific">Tanacetum cinerariifolium</name>
    <name type="common">Dalmatian daisy</name>
    <name type="synonym">Chrysanthemum cinerariifolium</name>
    <dbReference type="NCBI Taxonomy" id="118510"/>
    <lineage>
        <taxon>Eukaryota</taxon>
        <taxon>Viridiplantae</taxon>
        <taxon>Streptophyta</taxon>
        <taxon>Embryophyta</taxon>
        <taxon>Tracheophyta</taxon>
        <taxon>Spermatophyta</taxon>
        <taxon>Magnoliopsida</taxon>
        <taxon>eudicotyledons</taxon>
        <taxon>Gunneridae</taxon>
        <taxon>Pentapetalae</taxon>
        <taxon>asterids</taxon>
        <taxon>campanulids</taxon>
        <taxon>Asterales</taxon>
        <taxon>Asteraceae</taxon>
        <taxon>Asteroideae</taxon>
        <taxon>Anthemideae</taxon>
        <taxon>Anthemidinae</taxon>
        <taxon>Tanacetum</taxon>
    </lineage>
</organism>
<accession>A0A6L2J4P8</accession>
<protein>
    <submittedName>
        <fullName evidence="2">Uncharacterized protein</fullName>
    </submittedName>
</protein>
<comment type="caution">
    <text evidence="2">The sequence shown here is derived from an EMBL/GenBank/DDBJ whole genome shotgun (WGS) entry which is preliminary data.</text>
</comment>
<evidence type="ECO:0000256" key="1">
    <source>
        <dbReference type="SAM" id="MobiDB-lite"/>
    </source>
</evidence>
<gene>
    <name evidence="2" type="ORF">Tci_003799</name>
</gene>
<feature type="compositionally biased region" description="Acidic residues" evidence="1">
    <location>
        <begin position="122"/>
        <end position="152"/>
    </location>
</feature>
<feature type="region of interest" description="Disordered" evidence="1">
    <location>
        <begin position="106"/>
        <end position="195"/>
    </location>
</feature>
<name>A0A6L2J4P8_TANCI</name>
<reference evidence="2" key="1">
    <citation type="journal article" date="2019" name="Sci. Rep.">
        <title>Draft genome of Tanacetum cinerariifolium, the natural source of mosquito coil.</title>
        <authorList>
            <person name="Yamashiro T."/>
            <person name="Shiraishi A."/>
            <person name="Satake H."/>
            <person name="Nakayama K."/>
        </authorList>
    </citation>
    <scope>NUCLEOTIDE SEQUENCE</scope>
</reference>